<sequence length="211" mass="23549">MIADHDWAAFAGVEEMTNHWDRPGWTSSTRAYYWMLTFPDATPLINQARQCQREVRALGFDAVDEDALHLTLGRIGPVEQVAPSQLDRLIATAREAESDAFSLRAVPLTASRGAIRYSVAPWTPIIELHAALGRAGADVGLPLKKPTSALRPHIGIGYSNRRMPANIVRDAVRPLRALDSVSVPVHRVQLVELRREGRAYRWDVTHELELC</sequence>
<evidence type="ECO:0000313" key="1">
    <source>
        <dbReference type="EMBL" id="WTR73587.1"/>
    </source>
</evidence>
<dbReference type="Pfam" id="PF13563">
    <property type="entry name" value="2_5_RNA_ligase2"/>
    <property type="match status" value="1"/>
</dbReference>
<dbReference type="EMBL" id="CP108188">
    <property type="protein sequence ID" value="WTR73587.1"/>
    <property type="molecule type" value="Genomic_DNA"/>
</dbReference>
<name>A0ABZ1LGH9_9ACTN</name>
<dbReference type="InterPro" id="IPR009097">
    <property type="entry name" value="Cyclic_Pdiesterase"/>
</dbReference>
<dbReference type="Proteomes" id="UP001622594">
    <property type="component" value="Chromosome"/>
</dbReference>
<reference evidence="1 2" key="1">
    <citation type="submission" date="2022-10" db="EMBL/GenBank/DDBJ databases">
        <title>The complete genomes of actinobacterial strains from the NBC collection.</title>
        <authorList>
            <person name="Joergensen T.S."/>
            <person name="Alvarez Arevalo M."/>
            <person name="Sterndorff E.B."/>
            <person name="Faurdal D."/>
            <person name="Vuksanovic O."/>
            <person name="Mourched A.-S."/>
            <person name="Charusanti P."/>
            <person name="Shaw S."/>
            <person name="Blin K."/>
            <person name="Weber T."/>
        </authorList>
    </citation>
    <scope>NUCLEOTIDE SEQUENCE [LARGE SCALE GENOMIC DNA]</scope>
    <source>
        <strain evidence="1 2">NBC_00123</strain>
    </source>
</reference>
<gene>
    <name evidence="1" type="ORF">OG814_32010</name>
</gene>
<keyword evidence="2" id="KW-1185">Reference proteome</keyword>
<proteinExistence type="predicted"/>
<dbReference type="RefSeq" id="WP_406336321.1">
    <property type="nucleotide sequence ID" value="NZ_CP108188.1"/>
</dbReference>
<keyword evidence="1" id="KW-0436">Ligase</keyword>
<organism evidence="1 2">
    <name type="scientific">Streptomyces zaomyceticus</name>
    <dbReference type="NCBI Taxonomy" id="68286"/>
    <lineage>
        <taxon>Bacteria</taxon>
        <taxon>Bacillati</taxon>
        <taxon>Actinomycetota</taxon>
        <taxon>Actinomycetes</taxon>
        <taxon>Kitasatosporales</taxon>
        <taxon>Streptomycetaceae</taxon>
        <taxon>Streptomyces</taxon>
    </lineage>
</organism>
<dbReference type="Gene3D" id="3.90.1140.10">
    <property type="entry name" value="Cyclic phosphodiesterase"/>
    <property type="match status" value="1"/>
</dbReference>
<dbReference type="GO" id="GO:0016874">
    <property type="term" value="F:ligase activity"/>
    <property type="evidence" value="ECO:0007669"/>
    <property type="project" value="UniProtKB-KW"/>
</dbReference>
<dbReference type="SUPFAM" id="SSF55144">
    <property type="entry name" value="LigT-like"/>
    <property type="match status" value="1"/>
</dbReference>
<protein>
    <submittedName>
        <fullName evidence="1">2'-5' RNA ligase family protein</fullName>
    </submittedName>
</protein>
<evidence type="ECO:0000313" key="2">
    <source>
        <dbReference type="Proteomes" id="UP001622594"/>
    </source>
</evidence>
<accession>A0ABZ1LGH9</accession>